<keyword evidence="4" id="KW-1185">Reference proteome</keyword>
<feature type="region of interest" description="Disordered" evidence="1">
    <location>
        <begin position="130"/>
        <end position="160"/>
    </location>
</feature>
<name>A0A1E4TT50_PACTA</name>
<organism evidence="3 4">
    <name type="scientific">Pachysolen tannophilus NRRL Y-2460</name>
    <dbReference type="NCBI Taxonomy" id="669874"/>
    <lineage>
        <taxon>Eukaryota</taxon>
        <taxon>Fungi</taxon>
        <taxon>Dikarya</taxon>
        <taxon>Ascomycota</taxon>
        <taxon>Saccharomycotina</taxon>
        <taxon>Pichiomycetes</taxon>
        <taxon>Pachysolenaceae</taxon>
        <taxon>Pachysolen</taxon>
    </lineage>
</organism>
<evidence type="ECO:0000256" key="2">
    <source>
        <dbReference type="SAM" id="Phobius"/>
    </source>
</evidence>
<feature type="transmembrane region" description="Helical" evidence="2">
    <location>
        <begin position="6"/>
        <end position="24"/>
    </location>
</feature>
<sequence length="209" mass="24533">MSTLGYVLGYFIFFISIIVIIVVLPKLNNLVEIKLERKPNYKEKNKRKKEEEEEENEENDNSRGISSSSMSSIQRGYVPPNAKYLESTYEDDPNSDGAAKNRLKKITKNINQFRQRMEIKREDVGLKFKPRLEDGEEQNSRLRKRGKGLGGSKNHKDVQSVKEYYNNEKKNLNPDLYDYDLDELINDELEDEEIERLQEYEKQIGEDTV</sequence>
<gene>
    <name evidence="3" type="ORF">PACTADRAFT_50744</name>
</gene>
<evidence type="ECO:0000313" key="3">
    <source>
        <dbReference type="EMBL" id="ODV94894.1"/>
    </source>
</evidence>
<dbReference type="Proteomes" id="UP000094236">
    <property type="component" value="Unassembled WGS sequence"/>
</dbReference>
<keyword evidence="2" id="KW-1133">Transmembrane helix</keyword>
<proteinExistence type="predicted"/>
<reference evidence="4" key="1">
    <citation type="submission" date="2016-05" db="EMBL/GenBank/DDBJ databases">
        <title>Comparative genomics of biotechnologically important yeasts.</title>
        <authorList>
            <consortium name="DOE Joint Genome Institute"/>
            <person name="Riley R."/>
            <person name="Haridas S."/>
            <person name="Wolfe K.H."/>
            <person name="Lopes M.R."/>
            <person name="Hittinger C.T."/>
            <person name="Goker M."/>
            <person name="Salamov A."/>
            <person name="Wisecaver J."/>
            <person name="Long T.M."/>
            <person name="Aerts A.L."/>
            <person name="Barry K."/>
            <person name="Choi C."/>
            <person name="Clum A."/>
            <person name="Coughlan A.Y."/>
            <person name="Deshpande S."/>
            <person name="Douglass A.P."/>
            <person name="Hanson S.J."/>
            <person name="Klenk H.-P."/>
            <person name="Labutti K."/>
            <person name="Lapidus A."/>
            <person name="Lindquist E."/>
            <person name="Lipzen A."/>
            <person name="Meier-Kolthoff J.P."/>
            <person name="Ohm R.A."/>
            <person name="Otillar R.P."/>
            <person name="Pangilinan J."/>
            <person name="Peng Y."/>
            <person name="Rokas A."/>
            <person name="Rosa C.A."/>
            <person name="Scheuner C."/>
            <person name="Sibirny A.A."/>
            <person name="Slot J.C."/>
            <person name="Stielow J.B."/>
            <person name="Sun H."/>
            <person name="Kurtzman C.P."/>
            <person name="Blackwell M."/>
            <person name="Grigoriev I.V."/>
            <person name="Jeffries T.W."/>
        </authorList>
    </citation>
    <scope>NUCLEOTIDE SEQUENCE [LARGE SCALE GENOMIC DNA]</scope>
    <source>
        <strain evidence="4">NRRL Y-2460</strain>
    </source>
</reference>
<evidence type="ECO:0000313" key="4">
    <source>
        <dbReference type="Proteomes" id="UP000094236"/>
    </source>
</evidence>
<evidence type="ECO:0000256" key="1">
    <source>
        <dbReference type="SAM" id="MobiDB-lite"/>
    </source>
</evidence>
<keyword evidence="2" id="KW-0812">Transmembrane</keyword>
<feature type="region of interest" description="Disordered" evidence="1">
    <location>
        <begin position="41"/>
        <end position="103"/>
    </location>
</feature>
<keyword evidence="2" id="KW-0472">Membrane</keyword>
<dbReference type="EMBL" id="KV454015">
    <property type="protein sequence ID" value="ODV94894.1"/>
    <property type="molecule type" value="Genomic_DNA"/>
</dbReference>
<protein>
    <submittedName>
        <fullName evidence="3">Uncharacterized protein</fullName>
    </submittedName>
</protein>
<accession>A0A1E4TT50</accession>
<dbReference type="AlphaFoldDB" id="A0A1E4TT50"/>